<protein>
    <submittedName>
        <fullName evidence="1">Uncharacterized protein</fullName>
    </submittedName>
</protein>
<reference evidence="1" key="1">
    <citation type="submission" date="2018-06" db="EMBL/GenBank/DDBJ databases">
        <authorList>
            <person name="Zhirakovskaya E."/>
        </authorList>
    </citation>
    <scope>NUCLEOTIDE SEQUENCE</scope>
</reference>
<proteinExistence type="predicted"/>
<gene>
    <name evidence="1" type="ORF">MNBD_GAMMA10-2468</name>
</gene>
<accession>A0A3B0X9G7</accession>
<organism evidence="1">
    <name type="scientific">hydrothermal vent metagenome</name>
    <dbReference type="NCBI Taxonomy" id="652676"/>
    <lineage>
        <taxon>unclassified sequences</taxon>
        <taxon>metagenomes</taxon>
        <taxon>ecological metagenomes</taxon>
    </lineage>
</organism>
<dbReference type="AlphaFoldDB" id="A0A3B0X9G7"/>
<feature type="non-terminal residue" evidence="1">
    <location>
        <position position="35"/>
    </location>
</feature>
<sequence length="35" mass="4072">MEKEKKIEIFIIDDSFNNEENVVKIMRASGYAAHT</sequence>
<evidence type="ECO:0000313" key="1">
    <source>
        <dbReference type="EMBL" id="VAW64401.1"/>
    </source>
</evidence>
<dbReference type="EMBL" id="UOFJ01000130">
    <property type="protein sequence ID" value="VAW64401.1"/>
    <property type="molecule type" value="Genomic_DNA"/>
</dbReference>
<name>A0A3B0X9G7_9ZZZZ</name>